<evidence type="ECO:0000256" key="1">
    <source>
        <dbReference type="ARBA" id="ARBA00006643"/>
    </source>
</evidence>
<dbReference type="PANTHER" id="PTHR47926">
    <property type="entry name" value="PENTATRICOPEPTIDE REPEAT-CONTAINING PROTEIN"/>
    <property type="match status" value="1"/>
</dbReference>
<name>A0A8X8WHN6_SALSN</name>
<dbReference type="AlphaFoldDB" id="A0A8X8WHN6"/>
<dbReference type="GO" id="GO:0003723">
    <property type="term" value="F:RNA binding"/>
    <property type="evidence" value="ECO:0007669"/>
    <property type="project" value="InterPro"/>
</dbReference>
<dbReference type="Gene3D" id="1.25.40.10">
    <property type="entry name" value="Tetratricopeptide repeat domain"/>
    <property type="match status" value="1"/>
</dbReference>
<proteinExistence type="inferred from homology"/>
<dbReference type="GO" id="GO:0009451">
    <property type="term" value="P:RNA modification"/>
    <property type="evidence" value="ECO:0007669"/>
    <property type="project" value="InterPro"/>
</dbReference>
<dbReference type="PANTHER" id="PTHR47926:SF519">
    <property type="entry name" value="DYW DOMAIN-CONTAINING PROTEIN"/>
    <property type="match status" value="1"/>
</dbReference>
<evidence type="ECO:0000259" key="2">
    <source>
        <dbReference type="Pfam" id="PF14432"/>
    </source>
</evidence>
<sequence length="158" mass="17765">MIDIHRIVPTSSHRACMIDLYGRAGLLNEAQHFILNMSIEPDIIACASLLEFEMVISIEPNNSGAYSALANVYSACGKWEEAIHKDLGGDQEDGICDSVLHDLDEELKEQLLQASQVGNDCHSTIKYISKLVGREIVVRDPTRFHHFKNEACSCRDYW</sequence>
<evidence type="ECO:0000313" key="3">
    <source>
        <dbReference type="EMBL" id="KAG6394534.1"/>
    </source>
</evidence>
<feature type="domain" description="DYW" evidence="2">
    <location>
        <begin position="116"/>
        <end position="158"/>
    </location>
</feature>
<gene>
    <name evidence="3" type="ORF">SASPL_145123</name>
</gene>
<dbReference type="InterPro" id="IPR011990">
    <property type="entry name" value="TPR-like_helical_dom_sf"/>
</dbReference>
<dbReference type="Proteomes" id="UP000298416">
    <property type="component" value="Unassembled WGS sequence"/>
</dbReference>
<reference evidence="3" key="1">
    <citation type="submission" date="2018-01" db="EMBL/GenBank/DDBJ databases">
        <authorList>
            <person name="Mao J.F."/>
        </authorList>
    </citation>
    <scope>NUCLEOTIDE SEQUENCE</scope>
    <source>
        <strain evidence="3">Huo1</strain>
        <tissue evidence="3">Leaf</tissue>
    </source>
</reference>
<reference evidence="3" key="2">
    <citation type="submission" date="2020-08" db="EMBL/GenBank/DDBJ databases">
        <title>Plant Genome Project.</title>
        <authorList>
            <person name="Zhang R.-G."/>
        </authorList>
    </citation>
    <scope>NUCLEOTIDE SEQUENCE</scope>
    <source>
        <strain evidence="3">Huo1</strain>
        <tissue evidence="3">Leaf</tissue>
    </source>
</reference>
<keyword evidence="4" id="KW-1185">Reference proteome</keyword>
<dbReference type="Pfam" id="PF13431">
    <property type="entry name" value="TPR_17"/>
    <property type="match status" value="1"/>
</dbReference>
<dbReference type="Pfam" id="PF14432">
    <property type="entry name" value="DYW_deaminase"/>
    <property type="match status" value="1"/>
</dbReference>
<dbReference type="InterPro" id="IPR032867">
    <property type="entry name" value="DYW_dom"/>
</dbReference>
<evidence type="ECO:0000313" key="4">
    <source>
        <dbReference type="Proteomes" id="UP000298416"/>
    </source>
</evidence>
<protein>
    <recommendedName>
        <fullName evidence="2">DYW domain-containing protein</fullName>
    </recommendedName>
</protein>
<dbReference type="GO" id="GO:0008270">
    <property type="term" value="F:zinc ion binding"/>
    <property type="evidence" value="ECO:0007669"/>
    <property type="project" value="InterPro"/>
</dbReference>
<comment type="caution">
    <text evidence="3">The sequence shown here is derived from an EMBL/GenBank/DDBJ whole genome shotgun (WGS) entry which is preliminary data.</text>
</comment>
<organism evidence="3">
    <name type="scientific">Salvia splendens</name>
    <name type="common">Scarlet sage</name>
    <dbReference type="NCBI Taxonomy" id="180675"/>
    <lineage>
        <taxon>Eukaryota</taxon>
        <taxon>Viridiplantae</taxon>
        <taxon>Streptophyta</taxon>
        <taxon>Embryophyta</taxon>
        <taxon>Tracheophyta</taxon>
        <taxon>Spermatophyta</taxon>
        <taxon>Magnoliopsida</taxon>
        <taxon>eudicotyledons</taxon>
        <taxon>Gunneridae</taxon>
        <taxon>Pentapetalae</taxon>
        <taxon>asterids</taxon>
        <taxon>lamiids</taxon>
        <taxon>Lamiales</taxon>
        <taxon>Lamiaceae</taxon>
        <taxon>Nepetoideae</taxon>
        <taxon>Mentheae</taxon>
        <taxon>Salviinae</taxon>
        <taxon>Salvia</taxon>
        <taxon>Salvia subgen. Calosphace</taxon>
        <taxon>core Calosphace</taxon>
    </lineage>
</organism>
<dbReference type="InterPro" id="IPR046960">
    <property type="entry name" value="PPR_At4g14850-like_plant"/>
</dbReference>
<accession>A0A8X8WHN6</accession>
<comment type="similarity">
    <text evidence="1">Belongs to the PPR family. PCMP-H subfamily.</text>
</comment>
<dbReference type="EMBL" id="PNBA02000017">
    <property type="protein sequence ID" value="KAG6394534.1"/>
    <property type="molecule type" value="Genomic_DNA"/>
</dbReference>
<dbReference type="SUPFAM" id="SSF48452">
    <property type="entry name" value="TPR-like"/>
    <property type="match status" value="1"/>
</dbReference>